<name>A0A9D4A593_9ROSI</name>
<feature type="compositionally biased region" description="Basic and acidic residues" evidence="1">
    <location>
        <begin position="104"/>
        <end position="115"/>
    </location>
</feature>
<accession>A0A9D4A593</accession>
<dbReference type="AlphaFoldDB" id="A0A9D4A593"/>
<evidence type="ECO:0000256" key="1">
    <source>
        <dbReference type="SAM" id="MobiDB-lite"/>
    </source>
</evidence>
<dbReference type="OrthoDB" id="1000923at2759"/>
<protein>
    <submittedName>
        <fullName evidence="2">Uncharacterized protein</fullName>
    </submittedName>
</protein>
<keyword evidence="3" id="KW-1185">Reference proteome</keyword>
<sequence>MANRKGFQFQIVMLDFLQSTATSSQNSQGTKRKWILKEDVMLVAYRAIGKDAQTTTAIIEEIDFEDVSTKKNPEKGSTYHGCKDDVSLDEMDVSATQLQPLKPNQDDSTLKKKDF</sequence>
<dbReference type="Proteomes" id="UP000828251">
    <property type="component" value="Unassembled WGS sequence"/>
</dbReference>
<feature type="region of interest" description="Disordered" evidence="1">
    <location>
        <begin position="93"/>
        <end position="115"/>
    </location>
</feature>
<gene>
    <name evidence="2" type="ORF">J1N35_018764</name>
</gene>
<reference evidence="2 3" key="1">
    <citation type="journal article" date="2021" name="Plant Biotechnol. J.">
        <title>Multi-omics assisted identification of the key and species-specific regulatory components of drought-tolerant mechanisms in Gossypium stocksii.</title>
        <authorList>
            <person name="Yu D."/>
            <person name="Ke L."/>
            <person name="Zhang D."/>
            <person name="Wu Y."/>
            <person name="Sun Y."/>
            <person name="Mei J."/>
            <person name="Sun J."/>
            <person name="Sun Y."/>
        </authorList>
    </citation>
    <scope>NUCLEOTIDE SEQUENCE [LARGE SCALE GENOMIC DNA]</scope>
    <source>
        <strain evidence="3">cv. E1</strain>
        <tissue evidence="2">Leaf</tissue>
    </source>
</reference>
<evidence type="ECO:0000313" key="2">
    <source>
        <dbReference type="EMBL" id="KAH1091507.1"/>
    </source>
</evidence>
<dbReference type="EMBL" id="JAIQCV010000006">
    <property type="protein sequence ID" value="KAH1091507.1"/>
    <property type="molecule type" value="Genomic_DNA"/>
</dbReference>
<proteinExistence type="predicted"/>
<comment type="caution">
    <text evidence="2">The sequence shown here is derived from an EMBL/GenBank/DDBJ whole genome shotgun (WGS) entry which is preliminary data.</text>
</comment>
<evidence type="ECO:0000313" key="3">
    <source>
        <dbReference type="Proteomes" id="UP000828251"/>
    </source>
</evidence>
<organism evidence="2 3">
    <name type="scientific">Gossypium stocksii</name>
    <dbReference type="NCBI Taxonomy" id="47602"/>
    <lineage>
        <taxon>Eukaryota</taxon>
        <taxon>Viridiplantae</taxon>
        <taxon>Streptophyta</taxon>
        <taxon>Embryophyta</taxon>
        <taxon>Tracheophyta</taxon>
        <taxon>Spermatophyta</taxon>
        <taxon>Magnoliopsida</taxon>
        <taxon>eudicotyledons</taxon>
        <taxon>Gunneridae</taxon>
        <taxon>Pentapetalae</taxon>
        <taxon>rosids</taxon>
        <taxon>malvids</taxon>
        <taxon>Malvales</taxon>
        <taxon>Malvaceae</taxon>
        <taxon>Malvoideae</taxon>
        <taxon>Gossypium</taxon>
    </lineage>
</organism>